<dbReference type="OrthoDB" id="1686541at2759"/>
<proteinExistence type="predicted"/>
<dbReference type="PANTHER" id="PTHR12872:SF3">
    <property type="entry name" value="ALPHA-N-ACETYLGLUCOSAMINIDASE"/>
    <property type="match status" value="1"/>
</dbReference>
<gene>
    <name evidence="1" type="ORF">POTOM_050479</name>
</gene>
<reference evidence="1" key="1">
    <citation type="journal article" date="2020" name="bioRxiv">
        <title>Hybrid origin of Populus tomentosa Carr. identified through genome sequencing and phylogenomic analysis.</title>
        <authorList>
            <person name="An X."/>
            <person name="Gao K."/>
            <person name="Chen Z."/>
            <person name="Li J."/>
            <person name="Yang X."/>
            <person name="Yang X."/>
            <person name="Zhou J."/>
            <person name="Guo T."/>
            <person name="Zhao T."/>
            <person name="Huang S."/>
            <person name="Miao D."/>
            <person name="Khan W.U."/>
            <person name="Rao P."/>
            <person name="Ye M."/>
            <person name="Lei B."/>
            <person name="Liao W."/>
            <person name="Wang J."/>
            <person name="Ji L."/>
            <person name="Li Y."/>
            <person name="Guo B."/>
            <person name="Mustafa N.S."/>
            <person name="Li S."/>
            <person name="Yun Q."/>
            <person name="Keller S.R."/>
            <person name="Mao J."/>
            <person name="Zhang R."/>
            <person name="Strauss S.H."/>
        </authorList>
    </citation>
    <scope>NUCLEOTIDE SEQUENCE</scope>
    <source>
        <strain evidence="1">GM15</strain>
        <tissue evidence="1">Leaf</tissue>
    </source>
</reference>
<keyword evidence="2" id="KW-1185">Reference proteome</keyword>
<organism evidence="1 2">
    <name type="scientific">Populus tomentosa</name>
    <name type="common">Chinese white poplar</name>
    <dbReference type="NCBI Taxonomy" id="118781"/>
    <lineage>
        <taxon>Eukaryota</taxon>
        <taxon>Viridiplantae</taxon>
        <taxon>Streptophyta</taxon>
        <taxon>Embryophyta</taxon>
        <taxon>Tracheophyta</taxon>
        <taxon>Spermatophyta</taxon>
        <taxon>Magnoliopsida</taxon>
        <taxon>eudicotyledons</taxon>
        <taxon>Gunneridae</taxon>
        <taxon>Pentapetalae</taxon>
        <taxon>rosids</taxon>
        <taxon>fabids</taxon>
        <taxon>Malpighiales</taxon>
        <taxon>Salicaceae</taxon>
        <taxon>Saliceae</taxon>
        <taxon>Populus</taxon>
    </lineage>
</organism>
<dbReference type="Proteomes" id="UP000886885">
    <property type="component" value="Chromosome 15D"/>
</dbReference>
<evidence type="ECO:0000313" key="1">
    <source>
        <dbReference type="EMBL" id="KAG6745969.1"/>
    </source>
</evidence>
<sequence length="227" mass="26344">MYTAQRIVLHIVAYVKVGVGMPMDGIKQNPVVYDLMSKMAFHQNKVDAKVMQSFPPVSHHFIFVHLFYQGTEDFFLKLRCSPSFFFQEVWAYGTIIKNGFDGKEVHTFNQDHNHLFEWNARTQITMGYYDNTGGSKSSWRLWLLPQAFPSSSKRLLLSSGSYTFQILNTEFGKWPRFPVEGLEKIMDKASKQLAEKSEDIPGGKQRRCTEHIRRPVALLQIQWQSEL</sequence>
<dbReference type="AlphaFoldDB" id="A0A8X8C831"/>
<dbReference type="EMBL" id="JAAWWB010000030">
    <property type="protein sequence ID" value="KAG6745969.1"/>
    <property type="molecule type" value="Genomic_DNA"/>
</dbReference>
<name>A0A8X8C831_POPTO</name>
<accession>A0A8X8C831</accession>
<dbReference type="PANTHER" id="PTHR12872">
    <property type="entry name" value="ALPHA-N-ACETYLGLUCOSAMINIDASE"/>
    <property type="match status" value="1"/>
</dbReference>
<protein>
    <submittedName>
        <fullName evidence="1">Uncharacterized protein</fullName>
    </submittedName>
</protein>
<evidence type="ECO:0000313" key="2">
    <source>
        <dbReference type="Proteomes" id="UP000886885"/>
    </source>
</evidence>
<dbReference type="InterPro" id="IPR007781">
    <property type="entry name" value="NAGLU"/>
</dbReference>
<comment type="caution">
    <text evidence="1">The sequence shown here is derived from an EMBL/GenBank/DDBJ whole genome shotgun (WGS) entry which is preliminary data.</text>
</comment>